<evidence type="ECO:0000313" key="15">
    <source>
        <dbReference type="Proteomes" id="UP000235965"/>
    </source>
</evidence>
<feature type="transmembrane region" description="Helical" evidence="13">
    <location>
        <begin position="450"/>
        <end position="474"/>
    </location>
</feature>
<evidence type="ECO:0000256" key="10">
    <source>
        <dbReference type="ARBA" id="ARBA00023201"/>
    </source>
</evidence>
<dbReference type="PANTHER" id="PTHR11690:SF243">
    <property type="entry name" value="PICKPOCKET 12-RELATED"/>
    <property type="match status" value="1"/>
</dbReference>
<comment type="caution">
    <text evidence="14">The sequence shown here is derived from an EMBL/GenBank/DDBJ whole genome shotgun (WGS) entry which is preliminary data.</text>
</comment>
<dbReference type="GO" id="GO:0005886">
    <property type="term" value="C:plasma membrane"/>
    <property type="evidence" value="ECO:0007669"/>
    <property type="project" value="TreeGrafter"/>
</dbReference>
<comment type="subcellular location">
    <subcellularLocation>
        <location evidence="1">Membrane</location>
        <topology evidence="1">Multi-pass membrane protein</topology>
    </subcellularLocation>
</comment>
<evidence type="ECO:0000256" key="4">
    <source>
        <dbReference type="ARBA" id="ARBA00022461"/>
    </source>
</evidence>
<dbReference type="Gene3D" id="2.60.470.10">
    <property type="entry name" value="Acid-sensing ion channels like domains"/>
    <property type="match status" value="1"/>
</dbReference>
<keyword evidence="6 13" id="KW-1133">Transmembrane helix</keyword>
<evidence type="ECO:0000256" key="11">
    <source>
        <dbReference type="ARBA" id="ARBA00023303"/>
    </source>
</evidence>
<dbReference type="EMBL" id="NEVH01023960">
    <property type="protein sequence ID" value="PNF17623.1"/>
    <property type="molecule type" value="Genomic_DNA"/>
</dbReference>
<protein>
    <recommendedName>
        <fullName evidence="16">Pickpocket protein 28</fullName>
    </recommendedName>
</protein>
<keyword evidence="10 12" id="KW-0739">Sodium transport</keyword>
<dbReference type="AlphaFoldDB" id="A0A2J7PMQ8"/>
<comment type="similarity">
    <text evidence="2 12">Belongs to the amiloride-sensitive sodium channel (TC 1.A.6) family.</text>
</comment>
<dbReference type="InParanoid" id="A0A2J7PMQ8"/>
<evidence type="ECO:0000256" key="13">
    <source>
        <dbReference type="SAM" id="Phobius"/>
    </source>
</evidence>
<keyword evidence="8 12" id="KW-0406">Ion transport</keyword>
<keyword evidence="11 12" id="KW-0407">Ion channel</keyword>
<dbReference type="OrthoDB" id="6021021at2759"/>
<evidence type="ECO:0000256" key="12">
    <source>
        <dbReference type="RuleBase" id="RU000679"/>
    </source>
</evidence>
<evidence type="ECO:0000256" key="7">
    <source>
        <dbReference type="ARBA" id="ARBA00023053"/>
    </source>
</evidence>
<keyword evidence="3 12" id="KW-0813">Transport</keyword>
<keyword evidence="9 13" id="KW-0472">Membrane</keyword>
<evidence type="ECO:0000256" key="9">
    <source>
        <dbReference type="ARBA" id="ARBA00023136"/>
    </source>
</evidence>
<evidence type="ECO:0000256" key="6">
    <source>
        <dbReference type="ARBA" id="ARBA00022989"/>
    </source>
</evidence>
<accession>A0A2J7PMQ8</accession>
<keyword evidence="15" id="KW-1185">Reference proteome</keyword>
<proteinExistence type="inferred from homology"/>
<dbReference type="GO" id="GO:0015280">
    <property type="term" value="F:ligand-gated sodium channel activity"/>
    <property type="evidence" value="ECO:0007669"/>
    <property type="project" value="TreeGrafter"/>
</dbReference>
<evidence type="ECO:0000256" key="3">
    <source>
        <dbReference type="ARBA" id="ARBA00022448"/>
    </source>
</evidence>
<dbReference type="PRINTS" id="PR01078">
    <property type="entry name" value="AMINACHANNEL"/>
</dbReference>
<dbReference type="InterPro" id="IPR001873">
    <property type="entry name" value="ENaC"/>
</dbReference>
<dbReference type="Pfam" id="PF00858">
    <property type="entry name" value="ASC"/>
    <property type="match status" value="1"/>
</dbReference>
<dbReference type="STRING" id="105785.A0A2J7PMQ8"/>
<sequence length="492" mass="55592">MCHVAFRLFWTIAFILATMTAGYFIKIVYAKWDDTPVIVSIAAKTTQLVDIPFPAVTLCTMNEARKSEAEKIKASTNESDVLFKKLLSDSCENSDSQKPVKKWNNNTSISWENIQNFMVKVRQPCHEMLKVCYYAGVAHNCSDIFNPSLTDEGLCCSFNKAKRDYIFRNPRNLTDLNLTFPMNATDWNPETGYPPNTPAGALPWRPRGAGTHLGLSVVLDAEVKEFYCSTSASIGFKLLLHNPVETPKIADYGLLLAPGREYRIKITPTINNAAKSLHNLREIDRQCAYSADKYLLFYKTYTQRNCMLECEANYTFLVCNCVPFYLPKDINTPICGKEEEGCTKLARKLLEMTLVEASDFNSTDGWPTPNCKCLPGCNELGYSSSMTYGHMIPSLAVNKGYMEDTVHSNNTGKEKDLTVVHLYFTETQFFSYYKTEIFGLSEFLSSTGGLLGLFIGFSFLSAVEVLYFATVRLWCGIVRRRKKMVDSYPFVK</sequence>
<evidence type="ECO:0000256" key="2">
    <source>
        <dbReference type="ARBA" id="ARBA00007193"/>
    </source>
</evidence>
<dbReference type="FunCoup" id="A0A2J7PMQ8">
    <property type="interactions" value="19"/>
</dbReference>
<evidence type="ECO:0000313" key="14">
    <source>
        <dbReference type="EMBL" id="PNF17623.1"/>
    </source>
</evidence>
<organism evidence="14 15">
    <name type="scientific">Cryptotermes secundus</name>
    <dbReference type="NCBI Taxonomy" id="105785"/>
    <lineage>
        <taxon>Eukaryota</taxon>
        <taxon>Metazoa</taxon>
        <taxon>Ecdysozoa</taxon>
        <taxon>Arthropoda</taxon>
        <taxon>Hexapoda</taxon>
        <taxon>Insecta</taxon>
        <taxon>Pterygota</taxon>
        <taxon>Neoptera</taxon>
        <taxon>Polyneoptera</taxon>
        <taxon>Dictyoptera</taxon>
        <taxon>Blattodea</taxon>
        <taxon>Blattoidea</taxon>
        <taxon>Termitoidae</taxon>
        <taxon>Kalotermitidae</taxon>
        <taxon>Cryptotermitinae</taxon>
        <taxon>Cryptotermes</taxon>
    </lineage>
</organism>
<keyword evidence="5 12" id="KW-0812">Transmembrane</keyword>
<dbReference type="Gene3D" id="1.10.287.770">
    <property type="entry name" value="YojJ-like"/>
    <property type="match status" value="1"/>
</dbReference>
<dbReference type="Proteomes" id="UP000235965">
    <property type="component" value="Unassembled WGS sequence"/>
</dbReference>
<gene>
    <name evidence="14" type="ORF">B7P43_G07373</name>
</gene>
<keyword evidence="4 12" id="KW-0894">Sodium channel</keyword>
<evidence type="ECO:0008006" key="16">
    <source>
        <dbReference type="Google" id="ProtNLM"/>
    </source>
</evidence>
<dbReference type="PANTHER" id="PTHR11690">
    <property type="entry name" value="AMILORIDE-SENSITIVE SODIUM CHANNEL-RELATED"/>
    <property type="match status" value="1"/>
</dbReference>
<evidence type="ECO:0000256" key="5">
    <source>
        <dbReference type="ARBA" id="ARBA00022692"/>
    </source>
</evidence>
<evidence type="ECO:0000256" key="8">
    <source>
        <dbReference type="ARBA" id="ARBA00023065"/>
    </source>
</evidence>
<keyword evidence="7" id="KW-0915">Sodium</keyword>
<reference evidence="14 15" key="1">
    <citation type="submission" date="2017-12" db="EMBL/GenBank/DDBJ databases">
        <title>Hemimetabolous genomes reveal molecular basis of termite eusociality.</title>
        <authorList>
            <person name="Harrison M.C."/>
            <person name="Jongepier E."/>
            <person name="Robertson H.M."/>
            <person name="Arning N."/>
            <person name="Bitard-Feildel T."/>
            <person name="Chao H."/>
            <person name="Childers C.P."/>
            <person name="Dinh H."/>
            <person name="Doddapaneni H."/>
            <person name="Dugan S."/>
            <person name="Gowin J."/>
            <person name="Greiner C."/>
            <person name="Han Y."/>
            <person name="Hu H."/>
            <person name="Hughes D.S.T."/>
            <person name="Huylmans A.-K."/>
            <person name="Kemena C."/>
            <person name="Kremer L.P.M."/>
            <person name="Lee S.L."/>
            <person name="Lopez-Ezquerra A."/>
            <person name="Mallet L."/>
            <person name="Monroy-Kuhn J.M."/>
            <person name="Moser A."/>
            <person name="Murali S.C."/>
            <person name="Muzny D.M."/>
            <person name="Otani S."/>
            <person name="Piulachs M.-D."/>
            <person name="Poelchau M."/>
            <person name="Qu J."/>
            <person name="Schaub F."/>
            <person name="Wada-Katsumata A."/>
            <person name="Worley K.C."/>
            <person name="Xie Q."/>
            <person name="Ylla G."/>
            <person name="Poulsen M."/>
            <person name="Gibbs R.A."/>
            <person name="Schal C."/>
            <person name="Richards S."/>
            <person name="Belles X."/>
            <person name="Korb J."/>
            <person name="Bornberg-Bauer E."/>
        </authorList>
    </citation>
    <scope>NUCLEOTIDE SEQUENCE [LARGE SCALE GENOMIC DNA]</scope>
    <source>
        <tissue evidence="14">Whole body</tissue>
    </source>
</reference>
<evidence type="ECO:0000256" key="1">
    <source>
        <dbReference type="ARBA" id="ARBA00004141"/>
    </source>
</evidence>
<name>A0A2J7PMQ8_9NEOP</name>